<proteinExistence type="predicted"/>
<name>A0AAD5S2J3_9FUNG</name>
<keyword evidence="3" id="KW-1185">Reference proteome</keyword>
<evidence type="ECO:0000313" key="3">
    <source>
        <dbReference type="Proteomes" id="UP001212841"/>
    </source>
</evidence>
<dbReference type="Proteomes" id="UP001212841">
    <property type="component" value="Unassembled WGS sequence"/>
</dbReference>
<sequence length="223" mass="25939">MAAETAPQSTAPAVLLRNRPGIRHEEWCQWPEVALEDMDSTFSGQQFLQSLIRKDPSDVDAIVRLPDTQDEDTWQYEQLRQVCLELNNLIVLLEPDCTPEKCPEMKADEWMYLCAAHATPQTCSAIDYSVHTLDHSIALLNSHKYFPSRVTVPESSIKHFQNIARRLYRIFAHAYYHHRELFSEFEIESHLYARFLSFSKHFKLIPEKLIIIPPDAIITRLDD</sequence>
<evidence type="ECO:0000256" key="1">
    <source>
        <dbReference type="PIRSR" id="PIRSR605301-1"/>
    </source>
</evidence>
<reference evidence="2" key="1">
    <citation type="submission" date="2020-05" db="EMBL/GenBank/DDBJ databases">
        <title>Phylogenomic resolution of chytrid fungi.</title>
        <authorList>
            <person name="Stajich J.E."/>
            <person name="Amses K."/>
            <person name="Simmons R."/>
            <person name="Seto K."/>
            <person name="Myers J."/>
            <person name="Bonds A."/>
            <person name="Quandt C.A."/>
            <person name="Barry K."/>
            <person name="Liu P."/>
            <person name="Grigoriev I."/>
            <person name="Longcore J.E."/>
            <person name="James T.Y."/>
        </authorList>
    </citation>
    <scope>NUCLEOTIDE SEQUENCE</scope>
    <source>
        <strain evidence="2">JEL0318</strain>
    </source>
</reference>
<dbReference type="Pfam" id="PF03637">
    <property type="entry name" value="Mob1_phocein"/>
    <property type="match status" value="1"/>
</dbReference>
<evidence type="ECO:0000313" key="2">
    <source>
        <dbReference type="EMBL" id="KAJ3037502.1"/>
    </source>
</evidence>
<keyword evidence="1" id="KW-0862">Zinc</keyword>
<evidence type="ECO:0008006" key="4">
    <source>
        <dbReference type="Google" id="ProtNLM"/>
    </source>
</evidence>
<dbReference type="EMBL" id="JADGJD010001823">
    <property type="protein sequence ID" value="KAJ3037502.1"/>
    <property type="molecule type" value="Genomic_DNA"/>
</dbReference>
<protein>
    <recommendedName>
        <fullName evidence="4">Mob1/phocein</fullName>
    </recommendedName>
</protein>
<feature type="binding site" evidence="1">
    <location>
        <position position="102"/>
    </location>
    <ligand>
        <name>Zn(2+)</name>
        <dbReference type="ChEBI" id="CHEBI:29105"/>
    </ligand>
</feature>
<feature type="binding site" evidence="1">
    <location>
        <position position="178"/>
    </location>
    <ligand>
        <name>Zn(2+)</name>
        <dbReference type="ChEBI" id="CHEBI:29105"/>
    </ligand>
</feature>
<dbReference type="InterPro" id="IPR005301">
    <property type="entry name" value="MOB_kinase_act_fam"/>
</dbReference>
<comment type="caution">
    <text evidence="2">The sequence shown here is derived from an EMBL/GenBank/DDBJ whole genome shotgun (WGS) entry which is preliminary data.</text>
</comment>
<dbReference type="SUPFAM" id="SSF101152">
    <property type="entry name" value="Mob1/phocein"/>
    <property type="match status" value="1"/>
</dbReference>
<keyword evidence="1" id="KW-0479">Metal-binding</keyword>
<dbReference type="PANTHER" id="PTHR22599">
    <property type="entry name" value="MPS ONE BINDER KINASE ACTIVATOR-LIKE MOB"/>
    <property type="match status" value="1"/>
</dbReference>
<feature type="binding site" evidence="1">
    <location>
        <position position="97"/>
    </location>
    <ligand>
        <name>Zn(2+)</name>
        <dbReference type="ChEBI" id="CHEBI:29105"/>
    </ligand>
</feature>
<dbReference type="Gene3D" id="1.20.140.30">
    <property type="entry name" value="MOB kinase activator"/>
    <property type="match status" value="1"/>
</dbReference>
<gene>
    <name evidence="2" type="ORF">HK097_003493</name>
</gene>
<feature type="binding site" evidence="1">
    <location>
        <position position="173"/>
    </location>
    <ligand>
        <name>Zn(2+)</name>
        <dbReference type="ChEBI" id="CHEBI:29105"/>
    </ligand>
</feature>
<dbReference type="InterPro" id="IPR036703">
    <property type="entry name" value="MOB_kinase_act_sf"/>
</dbReference>
<dbReference type="AlphaFoldDB" id="A0AAD5S2J3"/>
<accession>A0AAD5S2J3</accession>
<dbReference type="SMART" id="SM01388">
    <property type="entry name" value="Mob1_phocein"/>
    <property type="match status" value="1"/>
</dbReference>
<organism evidence="2 3">
    <name type="scientific">Rhizophlyctis rosea</name>
    <dbReference type="NCBI Taxonomy" id="64517"/>
    <lineage>
        <taxon>Eukaryota</taxon>
        <taxon>Fungi</taxon>
        <taxon>Fungi incertae sedis</taxon>
        <taxon>Chytridiomycota</taxon>
        <taxon>Chytridiomycota incertae sedis</taxon>
        <taxon>Chytridiomycetes</taxon>
        <taxon>Rhizophlyctidales</taxon>
        <taxon>Rhizophlyctidaceae</taxon>
        <taxon>Rhizophlyctis</taxon>
    </lineage>
</organism>